<reference evidence="3" key="1">
    <citation type="submission" date="2012-06" db="EMBL/GenBank/DDBJ databases">
        <title>The genome sequence of Coniosporium apollinis CBS 100218.</title>
        <authorList>
            <consortium name="The Broad Institute Genome Sequencing Platform"/>
            <person name="Cuomo C."/>
            <person name="Gorbushina A."/>
            <person name="Noack S."/>
            <person name="Walker B."/>
            <person name="Young S.K."/>
            <person name="Zeng Q."/>
            <person name="Gargeya S."/>
            <person name="Fitzgerald M."/>
            <person name="Haas B."/>
            <person name="Abouelleil A."/>
            <person name="Alvarado L."/>
            <person name="Arachchi H.M."/>
            <person name="Berlin A.M."/>
            <person name="Chapman S.B."/>
            <person name="Goldberg J."/>
            <person name="Griggs A."/>
            <person name="Gujja S."/>
            <person name="Hansen M."/>
            <person name="Howarth C."/>
            <person name="Imamovic A."/>
            <person name="Larimer J."/>
            <person name="McCowan C."/>
            <person name="Montmayeur A."/>
            <person name="Murphy C."/>
            <person name="Neiman D."/>
            <person name="Pearson M."/>
            <person name="Priest M."/>
            <person name="Roberts A."/>
            <person name="Saif S."/>
            <person name="Shea T."/>
            <person name="Sisk P."/>
            <person name="Sykes S."/>
            <person name="Wortman J."/>
            <person name="Nusbaum C."/>
            <person name="Birren B."/>
        </authorList>
    </citation>
    <scope>NUCLEOTIDE SEQUENCE [LARGE SCALE GENOMIC DNA]</scope>
    <source>
        <strain evidence="3">CBS 100218</strain>
    </source>
</reference>
<accession>R7YZA9</accession>
<dbReference type="RefSeq" id="XP_007782416.1">
    <property type="nucleotide sequence ID" value="XM_007784226.1"/>
</dbReference>
<organism evidence="2 3">
    <name type="scientific">Coniosporium apollinis (strain CBS 100218)</name>
    <name type="common">Rock-inhabiting black yeast</name>
    <dbReference type="NCBI Taxonomy" id="1168221"/>
    <lineage>
        <taxon>Eukaryota</taxon>
        <taxon>Fungi</taxon>
        <taxon>Dikarya</taxon>
        <taxon>Ascomycota</taxon>
        <taxon>Pezizomycotina</taxon>
        <taxon>Dothideomycetes</taxon>
        <taxon>Dothideomycetes incertae sedis</taxon>
        <taxon>Coniosporium</taxon>
    </lineage>
</organism>
<dbReference type="eggNOG" id="ENOG502SKB7">
    <property type="taxonomic scope" value="Eukaryota"/>
</dbReference>
<feature type="region of interest" description="Disordered" evidence="1">
    <location>
        <begin position="1"/>
        <end position="32"/>
    </location>
</feature>
<dbReference type="EMBL" id="JH767585">
    <property type="protein sequence ID" value="EON67099.1"/>
    <property type="molecule type" value="Genomic_DNA"/>
</dbReference>
<dbReference type="OMA" id="VMDVPIM"/>
<proteinExistence type="predicted"/>
<evidence type="ECO:0000256" key="1">
    <source>
        <dbReference type="SAM" id="MobiDB-lite"/>
    </source>
</evidence>
<evidence type="ECO:0000313" key="2">
    <source>
        <dbReference type="EMBL" id="EON67099.1"/>
    </source>
</evidence>
<dbReference type="HOGENOM" id="CLU_009555_1_0_1"/>
<dbReference type="GeneID" id="19903663"/>
<dbReference type="Proteomes" id="UP000016924">
    <property type="component" value="Unassembled WGS sequence"/>
</dbReference>
<gene>
    <name evidence="2" type="ORF">W97_06352</name>
</gene>
<dbReference type="AlphaFoldDB" id="R7YZA9"/>
<dbReference type="OrthoDB" id="5327538at2759"/>
<sequence>MVAESHPALRRAPSSDSHASHTSQSSQSSQSSRLLFGEIPSPIATARPSLSRSQSSVCSLILSTSSTFLRFWLSEECRDSFLSHVEKEDLPNLRLACHDFATRAAPSLFEEINVTFKPSTFTKPARMTALDRIGHHVRMLSFNMPHTPETFLPPLVDPMTGAEHAFVYEPQVHKPSTLISKVKEPKYGSWETTDLLIKQYPPLFHAATNIPSFIQAFSLLPCLTHLKISCPGQEASQRYRRSAIDYALISLRIAIEQAPLEVLNTISLLPIHPGALLYLQPLSGFGGFPRASRRWAQIRKLAIHMDSFPFEESSRSQHLKILHSYLGYFSTHLTRLLFRWKGDKGPSPFTLDQEPCFKPSDPASEQTGLRPLKFPRLRYMELENATMDSAQVSAFISRHRRVLSEFNFEDVALRTGTWDDALAPLSRIAGNDSWKEKQQEVMDVPVILSPSNIEPRVMESVMQDEQRAERSGTQLTMSRWLSKGRSAVAAKKAKEQFWGSGEHMKRFLRTSVFPWR</sequence>
<feature type="compositionally biased region" description="Low complexity" evidence="1">
    <location>
        <begin position="14"/>
        <end position="32"/>
    </location>
</feature>
<name>R7YZA9_CONA1</name>
<protein>
    <submittedName>
        <fullName evidence="2">Uncharacterized protein</fullName>
    </submittedName>
</protein>
<keyword evidence="3" id="KW-1185">Reference proteome</keyword>
<dbReference type="STRING" id="1168221.R7YZA9"/>
<evidence type="ECO:0000313" key="3">
    <source>
        <dbReference type="Proteomes" id="UP000016924"/>
    </source>
</evidence>